<dbReference type="SMART" id="SM00248">
    <property type="entry name" value="ANK"/>
    <property type="match status" value="4"/>
</dbReference>
<dbReference type="InterPro" id="IPR013083">
    <property type="entry name" value="Znf_RING/FYVE/PHD"/>
</dbReference>
<dbReference type="Gene3D" id="1.20.58.80">
    <property type="entry name" value="Phosphotransferase system, lactose/cellobiose-type IIA subunit"/>
    <property type="match status" value="1"/>
</dbReference>
<feature type="region of interest" description="Disordered" evidence="8">
    <location>
        <begin position="973"/>
        <end position="1066"/>
    </location>
</feature>
<feature type="region of interest" description="Disordered" evidence="8">
    <location>
        <begin position="700"/>
        <end position="884"/>
    </location>
</feature>
<feature type="compositionally biased region" description="Gly residues" evidence="8">
    <location>
        <begin position="980"/>
        <end position="992"/>
    </location>
</feature>
<evidence type="ECO:0000256" key="8">
    <source>
        <dbReference type="SAM" id="MobiDB-lite"/>
    </source>
</evidence>
<feature type="compositionally biased region" description="Low complexity" evidence="8">
    <location>
        <begin position="1043"/>
        <end position="1059"/>
    </location>
</feature>
<dbReference type="InterPro" id="IPR000306">
    <property type="entry name" value="Znf_FYVE"/>
</dbReference>
<feature type="repeat" description="ANK" evidence="6">
    <location>
        <begin position="184"/>
        <end position="216"/>
    </location>
</feature>
<dbReference type="PANTHER" id="PTHR24198">
    <property type="entry name" value="ANKYRIN REPEAT AND PROTEIN KINASE DOMAIN-CONTAINING PROTEIN"/>
    <property type="match status" value="1"/>
</dbReference>
<dbReference type="Proteomes" id="UP000717515">
    <property type="component" value="Unassembled WGS sequence"/>
</dbReference>
<dbReference type="PROSITE" id="PS50089">
    <property type="entry name" value="ZF_RING_2"/>
    <property type="match status" value="1"/>
</dbReference>
<evidence type="ECO:0000256" key="4">
    <source>
        <dbReference type="ARBA" id="ARBA00022833"/>
    </source>
</evidence>
<dbReference type="PROSITE" id="PS50088">
    <property type="entry name" value="ANK_REPEAT"/>
    <property type="match status" value="4"/>
</dbReference>
<gene>
    <name evidence="11" type="ORF">KVV02_005023</name>
</gene>
<feature type="compositionally biased region" description="Polar residues" evidence="8">
    <location>
        <begin position="763"/>
        <end position="800"/>
    </location>
</feature>
<evidence type="ECO:0000256" key="2">
    <source>
        <dbReference type="ARBA" id="ARBA00022737"/>
    </source>
</evidence>
<feature type="region of interest" description="Disordered" evidence="8">
    <location>
        <begin position="611"/>
        <end position="669"/>
    </location>
</feature>
<feature type="compositionally biased region" description="Polar residues" evidence="8">
    <location>
        <begin position="995"/>
        <end position="1010"/>
    </location>
</feature>
<feature type="compositionally biased region" description="Acidic residues" evidence="8">
    <location>
        <begin position="614"/>
        <end position="625"/>
    </location>
</feature>
<dbReference type="Pfam" id="PF13639">
    <property type="entry name" value="zf-RING_2"/>
    <property type="match status" value="1"/>
</dbReference>
<feature type="compositionally biased region" description="Low complexity" evidence="8">
    <location>
        <begin position="40"/>
        <end position="52"/>
    </location>
</feature>
<feature type="repeat" description="ANK" evidence="6">
    <location>
        <begin position="251"/>
        <end position="284"/>
    </location>
</feature>
<dbReference type="InterPro" id="IPR017455">
    <property type="entry name" value="Znf_FYVE-rel"/>
</dbReference>
<organism evidence="11 12">
    <name type="scientific">Mortierella alpina</name>
    <name type="common">Oleaginous fungus</name>
    <name type="synonym">Mortierella renispora</name>
    <dbReference type="NCBI Taxonomy" id="64518"/>
    <lineage>
        <taxon>Eukaryota</taxon>
        <taxon>Fungi</taxon>
        <taxon>Fungi incertae sedis</taxon>
        <taxon>Mucoromycota</taxon>
        <taxon>Mortierellomycotina</taxon>
        <taxon>Mortierellomycetes</taxon>
        <taxon>Mortierellales</taxon>
        <taxon>Mortierellaceae</taxon>
        <taxon>Mortierella</taxon>
    </lineage>
</organism>
<dbReference type="InterPro" id="IPR011011">
    <property type="entry name" value="Znf_FYVE_PHD"/>
</dbReference>
<keyword evidence="5 6" id="KW-0040">ANK repeat</keyword>
<dbReference type="Pfam" id="PF13857">
    <property type="entry name" value="Ank_5"/>
    <property type="match status" value="1"/>
</dbReference>
<feature type="compositionally biased region" description="Polar residues" evidence="8">
    <location>
        <begin position="67"/>
        <end position="99"/>
    </location>
</feature>
<feature type="compositionally biased region" description="Acidic residues" evidence="8">
    <location>
        <begin position="100"/>
        <end position="109"/>
    </location>
</feature>
<dbReference type="PROSITE" id="PS50178">
    <property type="entry name" value="ZF_FYVE"/>
    <property type="match status" value="1"/>
</dbReference>
<dbReference type="SUPFAM" id="SSF116846">
    <property type="entry name" value="MIT domain"/>
    <property type="match status" value="1"/>
</dbReference>
<keyword evidence="2" id="KW-0677">Repeat</keyword>
<dbReference type="SUPFAM" id="SSF57850">
    <property type="entry name" value="RING/U-box"/>
    <property type="match status" value="1"/>
</dbReference>
<feature type="domain" description="FYVE-type" evidence="10">
    <location>
        <begin position="890"/>
        <end position="971"/>
    </location>
</feature>
<dbReference type="PRINTS" id="PR01415">
    <property type="entry name" value="ANKYRIN"/>
</dbReference>
<feature type="region of interest" description="Disordered" evidence="8">
    <location>
        <begin position="40"/>
        <end position="109"/>
    </location>
</feature>
<dbReference type="PROSITE" id="PS50297">
    <property type="entry name" value="ANK_REP_REGION"/>
    <property type="match status" value="3"/>
</dbReference>
<keyword evidence="3 7" id="KW-0863">Zinc-finger</keyword>
<evidence type="ECO:0000256" key="1">
    <source>
        <dbReference type="ARBA" id="ARBA00022723"/>
    </source>
</evidence>
<feature type="compositionally biased region" description="Polar residues" evidence="8">
    <location>
        <begin position="712"/>
        <end position="735"/>
    </location>
</feature>
<dbReference type="GO" id="GO:0008270">
    <property type="term" value="F:zinc ion binding"/>
    <property type="evidence" value="ECO:0007669"/>
    <property type="project" value="UniProtKB-KW"/>
</dbReference>
<proteinExistence type="predicted"/>
<dbReference type="Gene3D" id="3.30.40.10">
    <property type="entry name" value="Zinc/RING finger domain, C3HC4 (zinc finger)"/>
    <property type="match status" value="2"/>
</dbReference>
<dbReference type="CDD" id="cd15760">
    <property type="entry name" value="FYVE_scVPS27p_like"/>
    <property type="match status" value="1"/>
</dbReference>
<dbReference type="InterPro" id="IPR001841">
    <property type="entry name" value="Znf_RING"/>
</dbReference>
<dbReference type="EMBL" id="JAIFTL010000250">
    <property type="protein sequence ID" value="KAG9320875.1"/>
    <property type="molecule type" value="Genomic_DNA"/>
</dbReference>
<comment type="caution">
    <text evidence="11">The sequence shown here is derived from an EMBL/GenBank/DDBJ whole genome shotgun (WGS) entry which is preliminary data.</text>
</comment>
<evidence type="ECO:0000256" key="7">
    <source>
        <dbReference type="PROSITE-ProRule" id="PRU00175"/>
    </source>
</evidence>
<feature type="repeat" description="ANK" evidence="6">
    <location>
        <begin position="217"/>
        <end position="241"/>
    </location>
</feature>
<sequence length="1175" mass="126884">MIATVVSPGAIPDFVHPPVPGESHDFYGDKHLDSIKLPASAAAEGASNSAQAQLRQHADRQRPHEINSPTDATWTHETGTAASPSTDSGHNPLIGTTTATEDDQTEGSSDEVAWARLIEACIHGEAEKVQDILLESPQLKESIDNISSATGMNPLHFAASRGQEDVVRILVDAAGAGVDVPDREGETALLKASYVGCLPIVSFLLKRGANVHQRDKDGWTALHNASSKGYIGITQVLLEKGEADINARSKMGHTPLMNAASKGDISMVLYFLNHAKADPLLRNKFSEMAYDVAAANSEAYLCDILQTSEKQWWKGDHAADQVYDPLVIHTTVLTTIHESQRAAGSFPLSLMAPKFSASALTQQDVCGPWSLPNGRPFTKDDVHLPLIPASGTSTSRNNMQRGWFWLTEWVIDKTDPNVDSEGWQYAKSLTEANQQWSAIAPTSGSNWVRRRKWIRVMKKRMDLVTPSTEFSEELEETMVQELAGNYMKRASLALRLDDGFSDSLQELARYRQAIQILLKGIKLDKDPASKLKATGIVQEYLQHAEDLTTHIQEREAAANGIISQLDTPRIAPRATEGSPGSTNELRNLTLQKSRPSDMETMEALPVHLGHAEDDGTTEESSEESLDSASNSVESQDEGPHHVDETASEGQELPFSAEEQPPSPIASTSMNVMSHDAHTPDAILGTPDLMVDPEATLLNTETRADEAPMEAEGSQSGTDIHTRQSSASIPITTSRQEPPEVAVISPSPAAAQSEPFPMARLTRSPRSGTPTSFSSRSNAPASDVLPSSLSAMGSQSETRPISSHHHSGSGSGQSSAAVMSGPSRAHDTPPSTRGGLSEPMRQSSSSPAGANHYSHQDRRTSSMQTHHHRQPQAQQHYHSPPPVSEAKWELDSKAIECRECHRKFSLFLRRHHCRRCGHVVCDRCSSHRATLHPSMVVYDPSSNEAFINHQTLSRRGTLQSYRVCDSCHESLGPTRSLSVGSGSGSASGSGSGAGSQLQYHRSYHGQSSSHNAGGRHYPGSTAGGSVPTDGSAGVYLPSAGYGQNLRSHSSSRSSSSSNLHPTPMVRNASSSSLMSECPVCGAVLAGLEGGKAAQEAHVQDCLEGKPGQGSGPINNVRYIVYKLPADSPLIDQECAICFEEFVTGRTVARLNCLCTYHRHCIHDWLQHGTGCPVHYR</sequence>
<evidence type="ECO:0000256" key="6">
    <source>
        <dbReference type="PROSITE-ProRule" id="PRU00023"/>
    </source>
</evidence>
<feature type="repeat" description="ANK" evidence="6">
    <location>
        <begin position="150"/>
        <end position="172"/>
    </location>
</feature>
<keyword evidence="1" id="KW-0479">Metal-binding</keyword>
<evidence type="ECO:0000256" key="5">
    <source>
        <dbReference type="ARBA" id="ARBA00023043"/>
    </source>
</evidence>
<dbReference type="Pfam" id="PF01363">
    <property type="entry name" value="FYVE"/>
    <property type="match status" value="1"/>
</dbReference>
<dbReference type="CDD" id="cd16489">
    <property type="entry name" value="mRING-CH-C4HC2H_ZNRF"/>
    <property type="match status" value="1"/>
</dbReference>
<name>A0A9P8D015_MORAP</name>
<evidence type="ECO:0000313" key="12">
    <source>
        <dbReference type="Proteomes" id="UP000717515"/>
    </source>
</evidence>
<evidence type="ECO:0000256" key="3">
    <source>
        <dbReference type="ARBA" id="ARBA00022771"/>
    </source>
</evidence>
<keyword evidence="4" id="KW-0862">Zinc</keyword>
<feature type="region of interest" description="Disordered" evidence="8">
    <location>
        <begin position="562"/>
        <end position="586"/>
    </location>
</feature>
<dbReference type="PANTHER" id="PTHR24198:SF165">
    <property type="entry name" value="ANKYRIN REPEAT-CONTAINING PROTEIN-RELATED"/>
    <property type="match status" value="1"/>
</dbReference>
<dbReference type="SUPFAM" id="SSF57903">
    <property type="entry name" value="FYVE/PHD zinc finger"/>
    <property type="match status" value="1"/>
</dbReference>
<protein>
    <submittedName>
        <fullName evidence="11">Uncharacterized protein</fullName>
    </submittedName>
</protein>
<evidence type="ECO:0000259" key="9">
    <source>
        <dbReference type="PROSITE" id="PS50089"/>
    </source>
</evidence>
<dbReference type="AlphaFoldDB" id="A0A9P8D015"/>
<reference evidence="11" key="1">
    <citation type="submission" date="2021-07" db="EMBL/GenBank/DDBJ databases">
        <title>Draft genome of Mortierella alpina, strain LL118, isolated from an aspen leaf litter sample.</title>
        <authorList>
            <person name="Yang S."/>
            <person name="Vinatzer B.A."/>
        </authorList>
    </citation>
    <scope>NUCLEOTIDE SEQUENCE</scope>
    <source>
        <strain evidence="11">LL118</strain>
    </source>
</reference>
<feature type="compositionally biased region" description="Basic and acidic residues" evidence="8">
    <location>
        <begin position="56"/>
        <end position="65"/>
    </location>
</feature>
<dbReference type="InterPro" id="IPR036770">
    <property type="entry name" value="Ankyrin_rpt-contain_sf"/>
</dbReference>
<evidence type="ECO:0000259" key="10">
    <source>
        <dbReference type="PROSITE" id="PS50178"/>
    </source>
</evidence>
<dbReference type="Gene3D" id="1.25.40.20">
    <property type="entry name" value="Ankyrin repeat-containing domain"/>
    <property type="match status" value="2"/>
</dbReference>
<dbReference type="SMART" id="SM00064">
    <property type="entry name" value="FYVE"/>
    <property type="match status" value="1"/>
</dbReference>
<evidence type="ECO:0000313" key="11">
    <source>
        <dbReference type="EMBL" id="KAG9320875.1"/>
    </source>
</evidence>
<accession>A0A9P8D015</accession>
<dbReference type="SUPFAM" id="SSF48403">
    <property type="entry name" value="Ankyrin repeat"/>
    <property type="match status" value="1"/>
</dbReference>
<dbReference type="InterPro" id="IPR036181">
    <property type="entry name" value="MIT_dom_sf"/>
</dbReference>
<dbReference type="Pfam" id="PF12796">
    <property type="entry name" value="Ank_2"/>
    <property type="match status" value="1"/>
</dbReference>
<feature type="domain" description="RING-type" evidence="9">
    <location>
        <begin position="1133"/>
        <end position="1173"/>
    </location>
</feature>
<dbReference type="InterPro" id="IPR002110">
    <property type="entry name" value="Ankyrin_rpt"/>
</dbReference>